<dbReference type="CDD" id="cd05819">
    <property type="entry name" value="NHL"/>
    <property type="match status" value="1"/>
</dbReference>
<accession>A0AA95SS93</accession>
<dbReference type="PANTHER" id="PTHR40274:SF4">
    <property type="entry name" value="BLL1406 PROTEIN"/>
    <property type="match status" value="1"/>
</dbReference>
<proteinExistence type="predicted"/>
<dbReference type="Gene3D" id="2.120.10.30">
    <property type="entry name" value="TolB, C-terminal domain"/>
    <property type="match status" value="1"/>
</dbReference>
<sequence length="256" mass="27368">MALPPWRGATAADAASLPTDFAEFAGGLAQPRGLLFAPDGSLYVAEQLSGEIARIGVDGRLTRIARGFESPHDLELDAAGHLYVADTGAGRIAKIDRAGAVSTFVDELESPVDLAFAPNGELWVCELTGKVRAFASATRSRTVVALKGPHGLAFARNGDTFINDWRGNQVVRLDAKGLLHPFADLAGPVGLSFSPAGELIVAQPQARRITRIGPDGRQQLLAEGLREPRDPVFDRQGRLYVAETMAGRVLRHAGRW</sequence>
<gene>
    <name evidence="1" type="ORF">PFX98_11570</name>
</gene>
<name>A0AA95SS93_9BURK</name>
<dbReference type="InterPro" id="IPR011042">
    <property type="entry name" value="6-blade_b-propeller_TolB-like"/>
</dbReference>
<dbReference type="SUPFAM" id="SSF101898">
    <property type="entry name" value="NHL repeat"/>
    <property type="match status" value="1"/>
</dbReference>
<dbReference type="InterPro" id="IPR051344">
    <property type="entry name" value="Vgb"/>
</dbReference>
<organism evidence="1 2">
    <name type="scientific">Paucibacter sediminis</name>
    <dbReference type="NCBI Taxonomy" id="3019553"/>
    <lineage>
        <taxon>Bacteria</taxon>
        <taxon>Pseudomonadati</taxon>
        <taxon>Pseudomonadota</taxon>
        <taxon>Betaproteobacteria</taxon>
        <taxon>Burkholderiales</taxon>
        <taxon>Sphaerotilaceae</taxon>
        <taxon>Roseateles</taxon>
    </lineage>
</organism>
<dbReference type="AlphaFoldDB" id="A0AA95SS93"/>
<keyword evidence="2" id="KW-1185">Reference proteome</keyword>
<evidence type="ECO:0000313" key="2">
    <source>
        <dbReference type="Proteomes" id="UP001177769"/>
    </source>
</evidence>
<evidence type="ECO:0000313" key="1">
    <source>
        <dbReference type="EMBL" id="WIT14226.1"/>
    </source>
</evidence>
<protein>
    <submittedName>
        <fullName evidence="1">NHL repeat-containing protein</fullName>
    </submittedName>
</protein>
<dbReference type="KEGG" id="pais:PFX98_11570"/>
<dbReference type="EMBL" id="CP116346">
    <property type="protein sequence ID" value="WIT14226.1"/>
    <property type="molecule type" value="Genomic_DNA"/>
</dbReference>
<dbReference type="PANTHER" id="PTHR40274">
    <property type="entry name" value="VIRGINIAMYCIN B LYASE"/>
    <property type="match status" value="1"/>
</dbReference>
<dbReference type="Proteomes" id="UP001177769">
    <property type="component" value="Chromosome"/>
</dbReference>
<reference evidence="1" key="1">
    <citation type="submission" date="2023-01" db="EMBL/GenBank/DDBJ databases">
        <title>Whole genome sequence of Paucibacter sp. S2-9 isolated from pond sediment.</title>
        <authorList>
            <person name="Jung J.Y."/>
        </authorList>
    </citation>
    <scope>NUCLEOTIDE SEQUENCE</scope>
    <source>
        <strain evidence="1">S2-9</strain>
    </source>
</reference>
<dbReference type="RefSeq" id="WP_285235354.1">
    <property type="nucleotide sequence ID" value="NZ_CP116346.1"/>
</dbReference>